<dbReference type="PANTHER" id="PTHR35580">
    <property type="entry name" value="CELL SURFACE GLYCOPROTEIN (S-LAYER PROTEIN)-LIKE PROTEIN"/>
    <property type="match status" value="1"/>
</dbReference>
<dbReference type="Gene3D" id="2.120.10.30">
    <property type="entry name" value="TolB, C-terminal domain"/>
    <property type="match status" value="1"/>
</dbReference>
<feature type="domain" description="Secretion system C-terminal sorting" evidence="1">
    <location>
        <begin position="1018"/>
        <end position="1093"/>
    </location>
</feature>
<dbReference type="InterPro" id="IPR011042">
    <property type="entry name" value="6-blade_b-propeller_TolB-like"/>
</dbReference>
<accession>A0A7C6A9P1</accession>
<name>A0A7C6A9P1_UNCW3</name>
<sequence>MIKNKMMLCLILFGFIELALAQVDTAWVRRWSSVPISGSDYVYGLTVDANGCVYIAGASDYLGSNPEAITFKYGPAGESLWFSVLPRTGSQMLRSVAVGASGNVYVTGYTMETGNGAYFTVKYRANGDTAWVRLFNQTSGYDFSRKLVLDNQENVYITGYGQASNYQYTYYTVKYDSSGNQLWVRTDSFGGAYAFYPNDLALDNDGNPYLVTKTKHPTQRDNWLVAKYKKETGDTYWVRTYNGPADSTDDARGIAFDNSGNIYVTGTSYGGPTTGFDIVTIKYNSNGDTQWVRRWSNPDTAASDAGYWIKVDGSGNVYVYGTTYSKQPANQDLVVLKYNSSGVLQWAAKYNGPGGYDNVIDKDGQNGMALDLYGYIYITGSSRQLGSTNKNDFVTVKFSPDGDTLWTRRYDYADTFETARSMFVDNLGNVYVTGQSAQPGRGYDIATIKYVQSDFVLRDVSVSKIEFPVLIDSGDIVVPACSVYNNGDSTENYRVRMKIGNFYNDTVRVTNHLPNTYQYLTFPAWNALQRGNQVVSCSTELTLDMIKSNDKKTDTIFIRVLDVGVIKILYPLGTIDSGTVVTPACSVYNYGNQSVSYTVRMKIGNFYNEDTLIENHTPGTFSYLSFPNWTANQIGTHPVACSTELVNDLNNNNDQRTDSVEVIRPVLPPSNWIRMADIPALPSGKKPKSGTCMAALRGKIYLLKATNTQDFLVYTPDGDTGTWTYRIEDTIPFGIKEEGDGKRPKKGSAMTVYNRTRSVYVLRGNNSLGFWRYQVDTLDTVLPGWKKLKNIPLGAKAVKEGSGLVSFRSHGYGYIFAMKGSKTDEFYIYNIEQDSWVRIKSPPIGRSGKIGYRKGSCLAYDGDEFVYVLKGNYGDFYKYSLDSDTWIELRQYDYKIFLNREGKKKKPKDGAALVYYDENCYLLKGGNTREVWRYDIAMDTWVQMDTFWDIPIGSGKRVKAGGTMISSGDYFWAVKGGNTVEFYRHELPDKKLLNSVSVITNQIMNHKENLSDFSITIAPNPAVNLTAIRYILPIAGPVNFKLYNVAGALVKAYNNTTPTKDGVLLLDTKVLPSGVYVLQFNSGDIRVTRKIVIEK</sequence>
<dbReference type="SUPFAM" id="SSF117281">
    <property type="entry name" value="Kelch motif"/>
    <property type="match status" value="1"/>
</dbReference>
<dbReference type="PANTHER" id="PTHR35580:SF1">
    <property type="entry name" value="PHYTASE-LIKE DOMAIN-CONTAINING PROTEIN"/>
    <property type="match status" value="1"/>
</dbReference>
<organism evidence="2">
    <name type="scientific">candidate division WOR-3 bacterium</name>
    <dbReference type="NCBI Taxonomy" id="2052148"/>
    <lineage>
        <taxon>Bacteria</taxon>
        <taxon>Bacteria division WOR-3</taxon>
    </lineage>
</organism>
<gene>
    <name evidence="2" type="ORF">ENW73_07265</name>
</gene>
<dbReference type="Pfam" id="PF06739">
    <property type="entry name" value="SBBP"/>
    <property type="match status" value="2"/>
</dbReference>
<reference evidence="2" key="1">
    <citation type="journal article" date="2020" name="mSystems">
        <title>Genome- and Community-Level Interaction Insights into Carbon Utilization and Element Cycling Functions of Hydrothermarchaeota in Hydrothermal Sediment.</title>
        <authorList>
            <person name="Zhou Z."/>
            <person name="Liu Y."/>
            <person name="Xu W."/>
            <person name="Pan J."/>
            <person name="Luo Z.H."/>
            <person name="Li M."/>
        </authorList>
    </citation>
    <scope>NUCLEOTIDE SEQUENCE [LARGE SCALE GENOMIC DNA]</scope>
    <source>
        <strain evidence="2">SpSt-876</strain>
    </source>
</reference>
<dbReference type="InterPro" id="IPR010620">
    <property type="entry name" value="SBBP_repeat"/>
</dbReference>
<proteinExistence type="predicted"/>
<dbReference type="InterPro" id="IPR026444">
    <property type="entry name" value="Secre_tail"/>
</dbReference>
<dbReference type="Gene3D" id="2.40.10.500">
    <property type="match status" value="1"/>
</dbReference>
<dbReference type="AlphaFoldDB" id="A0A7C6A9P1"/>
<protein>
    <submittedName>
        <fullName evidence="2">T9SS type A sorting domain-containing protein</fullName>
    </submittedName>
</protein>
<dbReference type="NCBIfam" id="TIGR04183">
    <property type="entry name" value="Por_Secre_tail"/>
    <property type="match status" value="1"/>
</dbReference>
<dbReference type="SUPFAM" id="SSF50965">
    <property type="entry name" value="Galactose oxidase, central domain"/>
    <property type="match status" value="1"/>
</dbReference>
<dbReference type="SUPFAM" id="SSF101898">
    <property type="entry name" value="NHL repeat"/>
    <property type="match status" value="2"/>
</dbReference>
<evidence type="ECO:0000313" key="2">
    <source>
        <dbReference type="EMBL" id="HHS52645.1"/>
    </source>
</evidence>
<evidence type="ECO:0000259" key="1">
    <source>
        <dbReference type="Pfam" id="PF18962"/>
    </source>
</evidence>
<dbReference type="EMBL" id="DTLI01000173">
    <property type="protein sequence ID" value="HHS52645.1"/>
    <property type="molecule type" value="Genomic_DNA"/>
</dbReference>
<dbReference type="InterPro" id="IPR052918">
    <property type="entry name" value="Motility_Chemotaxis_Reg"/>
</dbReference>
<comment type="caution">
    <text evidence="2">The sequence shown here is derived from an EMBL/GenBank/DDBJ whole genome shotgun (WGS) entry which is preliminary data.</text>
</comment>
<dbReference type="InterPro" id="IPR011043">
    <property type="entry name" value="Gal_Oxase/kelch_b-propeller"/>
</dbReference>
<dbReference type="InterPro" id="IPR015915">
    <property type="entry name" value="Kelch-typ_b-propeller"/>
</dbReference>
<dbReference type="Gene3D" id="2.120.10.80">
    <property type="entry name" value="Kelch-type beta propeller"/>
    <property type="match status" value="1"/>
</dbReference>
<dbReference type="Pfam" id="PF18962">
    <property type="entry name" value="Por_Secre_tail"/>
    <property type="match status" value="1"/>
</dbReference>